<feature type="chain" id="PRO_5009875337" evidence="1">
    <location>
        <begin position="21"/>
        <end position="191"/>
    </location>
</feature>
<dbReference type="Proteomes" id="UP000184330">
    <property type="component" value="Unassembled WGS sequence"/>
</dbReference>
<evidence type="ECO:0000256" key="1">
    <source>
        <dbReference type="SAM" id="SignalP"/>
    </source>
</evidence>
<dbReference type="AlphaFoldDB" id="A0A1L7XYU9"/>
<evidence type="ECO:0000313" key="2">
    <source>
        <dbReference type="EMBL" id="CZR70194.1"/>
    </source>
</evidence>
<sequence length="191" mass="20030">MLFDFTTGASLLALSSFTTAATFQHKRATLTNTIDTPLYAYGEDADGARVFYHNGLAYVGDEAPGWTGTSSNITFSADSSSATVPWTISSNSTPPAFNGTQSMYIVTTSGAFTQVGFVASNASLPTGGTDTGFTFFGTSVAYVASSGEYELQFWANSTNTTGIWALYWNSNGTSVDGAFPITLKSTAPTVV</sequence>
<gene>
    <name evidence="2" type="ORF">PAC_20095</name>
</gene>
<protein>
    <submittedName>
        <fullName evidence="2">Uncharacterized protein</fullName>
    </submittedName>
</protein>
<name>A0A1L7XYU9_9HELO</name>
<dbReference type="OrthoDB" id="5230873at2759"/>
<dbReference type="EMBL" id="FJOG01000106">
    <property type="protein sequence ID" value="CZR70194.1"/>
    <property type="molecule type" value="Genomic_DNA"/>
</dbReference>
<proteinExistence type="predicted"/>
<evidence type="ECO:0000313" key="3">
    <source>
        <dbReference type="Proteomes" id="UP000184330"/>
    </source>
</evidence>
<feature type="signal peptide" evidence="1">
    <location>
        <begin position="1"/>
        <end position="20"/>
    </location>
</feature>
<accession>A0A1L7XYU9</accession>
<keyword evidence="3" id="KW-1185">Reference proteome</keyword>
<organism evidence="2 3">
    <name type="scientific">Phialocephala subalpina</name>
    <dbReference type="NCBI Taxonomy" id="576137"/>
    <lineage>
        <taxon>Eukaryota</taxon>
        <taxon>Fungi</taxon>
        <taxon>Dikarya</taxon>
        <taxon>Ascomycota</taxon>
        <taxon>Pezizomycotina</taxon>
        <taxon>Leotiomycetes</taxon>
        <taxon>Helotiales</taxon>
        <taxon>Mollisiaceae</taxon>
        <taxon>Phialocephala</taxon>
        <taxon>Phialocephala fortinii species complex</taxon>
    </lineage>
</organism>
<reference evidence="2 3" key="1">
    <citation type="submission" date="2016-03" db="EMBL/GenBank/DDBJ databases">
        <authorList>
            <person name="Ploux O."/>
        </authorList>
    </citation>
    <scope>NUCLEOTIDE SEQUENCE [LARGE SCALE GENOMIC DNA]</scope>
    <source>
        <strain evidence="2 3">UAMH 11012</strain>
    </source>
</reference>
<keyword evidence="1" id="KW-0732">Signal</keyword>